<reference evidence="7 8" key="1">
    <citation type="submission" date="2019-03" db="EMBL/GenBank/DDBJ databases">
        <title>Genomic Encyclopedia of Type Strains, Phase IV (KMG-IV): sequencing the most valuable type-strain genomes for metagenomic binning, comparative biology and taxonomic classification.</title>
        <authorList>
            <person name="Goeker M."/>
        </authorList>
    </citation>
    <scope>NUCLEOTIDE SEQUENCE [LARGE SCALE GENOMIC DNA]</scope>
    <source>
        <strain evidence="7 8">DSM 100433</strain>
    </source>
</reference>
<dbReference type="PIRSF" id="PIRSF002741">
    <property type="entry name" value="MppA"/>
    <property type="match status" value="1"/>
</dbReference>
<feature type="domain" description="Solute-binding protein family 5" evidence="6">
    <location>
        <begin position="73"/>
        <end position="450"/>
    </location>
</feature>
<dbReference type="InterPro" id="IPR030678">
    <property type="entry name" value="Peptide/Ni-bd"/>
</dbReference>
<evidence type="ECO:0000259" key="6">
    <source>
        <dbReference type="Pfam" id="PF00496"/>
    </source>
</evidence>
<evidence type="ECO:0000256" key="2">
    <source>
        <dbReference type="ARBA" id="ARBA00005695"/>
    </source>
</evidence>
<evidence type="ECO:0000256" key="5">
    <source>
        <dbReference type="SAM" id="SignalP"/>
    </source>
</evidence>
<dbReference type="GO" id="GO:1904680">
    <property type="term" value="F:peptide transmembrane transporter activity"/>
    <property type="evidence" value="ECO:0007669"/>
    <property type="project" value="TreeGrafter"/>
</dbReference>
<evidence type="ECO:0000313" key="7">
    <source>
        <dbReference type="EMBL" id="TCL42601.1"/>
    </source>
</evidence>
<evidence type="ECO:0000256" key="1">
    <source>
        <dbReference type="ARBA" id="ARBA00004196"/>
    </source>
</evidence>
<dbReference type="Pfam" id="PF00496">
    <property type="entry name" value="SBP_bac_5"/>
    <property type="match status" value="1"/>
</dbReference>
<organism evidence="7 8">
    <name type="scientific">Harryflintia acetispora</name>
    <dbReference type="NCBI Taxonomy" id="1849041"/>
    <lineage>
        <taxon>Bacteria</taxon>
        <taxon>Bacillati</taxon>
        <taxon>Bacillota</taxon>
        <taxon>Clostridia</taxon>
        <taxon>Eubacteriales</taxon>
        <taxon>Oscillospiraceae</taxon>
        <taxon>Harryflintia</taxon>
    </lineage>
</organism>
<dbReference type="FunFam" id="3.90.76.10:FF:000001">
    <property type="entry name" value="Oligopeptide ABC transporter substrate-binding protein"/>
    <property type="match status" value="1"/>
</dbReference>
<dbReference type="Gene3D" id="3.10.105.10">
    <property type="entry name" value="Dipeptide-binding Protein, Domain 3"/>
    <property type="match status" value="1"/>
</dbReference>
<dbReference type="Gene3D" id="3.40.190.10">
    <property type="entry name" value="Periplasmic binding protein-like II"/>
    <property type="match status" value="1"/>
</dbReference>
<comment type="similarity">
    <text evidence="2">Belongs to the bacterial solute-binding protein 5 family.</text>
</comment>
<dbReference type="PANTHER" id="PTHR30290:SF10">
    <property type="entry name" value="PERIPLASMIC OLIGOPEPTIDE-BINDING PROTEIN-RELATED"/>
    <property type="match status" value="1"/>
</dbReference>
<evidence type="ECO:0000313" key="8">
    <source>
        <dbReference type="Proteomes" id="UP000294682"/>
    </source>
</evidence>
<keyword evidence="8" id="KW-1185">Reference proteome</keyword>
<dbReference type="Gene3D" id="3.90.76.10">
    <property type="entry name" value="Dipeptide-binding Protein, Domain 1"/>
    <property type="match status" value="1"/>
</dbReference>
<protein>
    <submittedName>
        <fullName evidence="7">ABC-type oligopeptide transport system substrate-binding subunit</fullName>
    </submittedName>
</protein>
<accession>A0A9X8Y7S7</accession>
<dbReference type="GO" id="GO:0043190">
    <property type="term" value="C:ATP-binding cassette (ABC) transporter complex"/>
    <property type="evidence" value="ECO:0007669"/>
    <property type="project" value="InterPro"/>
</dbReference>
<proteinExistence type="inferred from homology"/>
<sequence length="530" mass="59356">MKKYLQRILSLFLIFSLILPLAACSDGTGAALRYDISTVITNLDPQYADGEDAKMVIRNVFEGLFCYDEEGKAVPAAAESYGISADGLVYTFQLREGMHWSDEAQTPITANDFEFALKRLYNRDYQSPFADDFLCLKNAQAILGGSMPPSALGVKATGTYTLEITLEYPAPQLPELLCSTAAMPCNEVFFTETKGRYGLSADMLLYNGPFYVRLWEPEEYIQLRKSDDYRAPQETYPARVTLSVTDGQEHLRRFQSGKTDAAVLSYDELQQLRTQQINYEQFEDIVWVMVFNQRVPFLENRNARKALAGAVNHAAFAPLLGNDLIDSATFLPPSLTIYSESYRKLAGFTREGSYRPKEAKESWARALQEAGEPPVLTLLTAEGSSHPMTAGAVQKSWRDDLALVVNMEQHPLDELSALVQDGQYQIAILPMRPASSRPEEMLADFRSSSGRNLAGYQSKTYDALLERAEKARGKEELLAACKEAEELLYQDAVLVPLYYQTSYYVTPKKVSGIYFSPFAGEISFQKAVKK</sequence>
<name>A0A9X8Y7S7_9FIRM</name>
<feature type="chain" id="PRO_5040726982" evidence="5">
    <location>
        <begin position="26"/>
        <end position="530"/>
    </location>
</feature>
<keyword evidence="3" id="KW-0813">Transport</keyword>
<comment type="subcellular location">
    <subcellularLocation>
        <location evidence="1">Cell envelope</location>
    </subcellularLocation>
</comment>
<comment type="caution">
    <text evidence="7">The sequence shown here is derived from an EMBL/GenBank/DDBJ whole genome shotgun (WGS) entry which is preliminary data.</text>
</comment>
<dbReference type="PANTHER" id="PTHR30290">
    <property type="entry name" value="PERIPLASMIC BINDING COMPONENT OF ABC TRANSPORTER"/>
    <property type="match status" value="1"/>
</dbReference>
<dbReference type="AlphaFoldDB" id="A0A9X8Y7S7"/>
<feature type="signal peptide" evidence="5">
    <location>
        <begin position="1"/>
        <end position="25"/>
    </location>
</feature>
<evidence type="ECO:0000256" key="4">
    <source>
        <dbReference type="ARBA" id="ARBA00022729"/>
    </source>
</evidence>
<dbReference type="GO" id="GO:0015833">
    <property type="term" value="P:peptide transport"/>
    <property type="evidence" value="ECO:0007669"/>
    <property type="project" value="TreeGrafter"/>
</dbReference>
<dbReference type="InterPro" id="IPR000914">
    <property type="entry name" value="SBP_5_dom"/>
</dbReference>
<dbReference type="GO" id="GO:0042597">
    <property type="term" value="C:periplasmic space"/>
    <property type="evidence" value="ECO:0007669"/>
    <property type="project" value="UniProtKB-ARBA"/>
</dbReference>
<dbReference type="GO" id="GO:0030313">
    <property type="term" value="C:cell envelope"/>
    <property type="evidence" value="ECO:0007669"/>
    <property type="project" value="UniProtKB-SubCell"/>
</dbReference>
<dbReference type="CDD" id="cd08504">
    <property type="entry name" value="PBP2_OppA"/>
    <property type="match status" value="1"/>
</dbReference>
<gene>
    <name evidence="7" type="ORF">EDD78_10968</name>
</gene>
<evidence type="ECO:0000256" key="3">
    <source>
        <dbReference type="ARBA" id="ARBA00022448"/>
    </source>
</evidence>
<dbReference type="Proteomes" id="UP000294682">
    <property type="component" value="Unassembled WGS sequence"/>
</dbReference>
<keyword evidence="4 5" id="KW-0732">Signal</keyword>
<dbReference type="InterPro" id="IPR039424">
    <property type="entry name" value="SBP_5"/>
</dbReference>
<dbReference type="SUPFAM" id="SSF53850">
    <property type="entry name" value="Periplasmic binding protein-like II"/>
    <property type="match status" value="1"/>
</dbReference>
<dbReference type="EMBL" id="SLUK01000009">
    <property type="protein sequence ID" value="TCL42601.1"/>
    <property type="molecule type" value="Genomic_DNA"/>
</dbReference>